<keyword evidence="3" id="KW-1185">Reference proteome</keyword>
<comment type="caution">
    <text evidence="2">The sequence shown here is derived from an EMBL/GenBank/DDBJ whole genome shotgun (WGS) entry which is preliminary data.</text>
</comment>
<accession>A0AA38TVI5</accession>
<dbReference type="GO" id="GO:0048367">
    <property type="term" value="P:shoot system development"/>
    <property type="evidence" value="ECO:0007669"/>
    <property type="project" value="InterPro"/>
</dbReference>
<gene>
    <name evidence="1" type="ORF">OSB04_006889</name>
    <name evidence="2" type="ORF">OSB04_006890</name>
</gene>
<dbReference type="Proteomes" id="UP001172457">
    <property type="component" value="Chromosome 2"/>
</dbReference>
<protein>
    <recommendedName>
        <fullName evidence="4">DUF241 domain protein</fullName>
    </recommendedName>
</protein>
<dbReference type="PANTHER" id="PTHR33070">
    <property type="entry name" value="OS06G0725500 PROTEIN"/>
    <property type="match status" value="1"/>
</dbReference>
<dbReference type="PANTHER" id="PTHR33070:SF109">
    <property type="entry name" value="DOMAIN PROTEIN, PUTATIVE (DUF241)-RELATED"/>
    <property type="match status" value="1"/>
</dbReference>
<dbReference type="InterPro" id="IPR004320">
    <property type="entry name" value="BPS1_pln"/>
</dbReference>
<name>A0AA38TVI5_9ASTR</name>
<organism evidence="2 3">
    <name type="scientific">Centaurea solstitialis</name>
    <name type="common">yellow star-thistle</name>
    <dbReference type="NCBI Taxonomy" id="347529"/>
    <lineage>
        <taxon>Eukaryota</taxon>
        <taxon>Viridiplantae</taxon>
        <taxon>Streptophyta</taxon>
        <taxon>Embryophyta</taxon>
        <taxon>Tracheophyta</taxon>
        <taxon>Spermatophyta</taxon>
        <taxon>Magnoliopsida</taxon>
        <taxon>eudicotyledons</taxon>
        <taxon>Gunneridae</taxon>
        <taxon>Pentapetalae</taxon>
        <taxon>asterids</taxon>
        <taxon>campanulids</taxon>
        <taxon>Asterales</taxon>
        <taxon>Asteraceae</taxon>
        <taxon>Carduoideae</taxon>
        <taxon>Cardueae</taxon>
        <taxon>Centaureinae</taxon>
        <taxon>Centaurea</taxon>
    </lineage>
</organism>
<proteinExistence type="predicted"/>
<dbReference type="EMBL" id="JARYMX010000002">
    <property type="protein sequence ID" value="KAJ9561729.1"/>
    <property type="molecule type" value="Genomic_DNA"/>
</dbReference>
<evidence type="ECO:0000313" key="1">
    <source>
        <dbReference type="EMBL" id="KAJ9561729.1"/>
    </source>
</evidence>
<reference evidence="2" key="1">
    <citation type="submission" date="2023-03" db="EMBL/GenBank/DDBJ databases">
        <title>Chromosome-scale reference genome and RAD-based genetic map of yellow starthistle (Centaurea solstitialis) reveal putative structural variation and QTLs associated with invader traits.</title>
        <authorList>
            <person name="Reatini B."/>
            <person name="Cang F.A."/>
            <person name="Jiang Q."/>
            <person name="Mckibben M.T.W."/>
            <person name="Barker M.S."/>
            <person name="Rieseberg L.H."/>
            <person name="Dlugosch K.M."/>
        </authorList>
    </citation>
    <scope>NUCLEOTIDE SEQUENCE</scope>
    <source>
        <strain evidence="2">CAN-66</strain>
        <tissue evidence="2">Leaf</tissue>
    </source>
</reference>
<sequence>MGVFSKPTSKKYFRSITLPCRSHPSTDRIQQVLNKVQRWESLSSLSNPSAEIVCSSLSQLEELYECLDDLLKTTLSQNRSIASNYTKWTDELLDVSVKLLDICSTSTDVMSQTKEVMRDLECDLRRKGGSSIETIIAKYNVLGNKVRKDMKRSMASLKQMDNMICRFTKDDSENHNLTSLVIRVFREVEAFSTVILRSLLVFLGTTILNRKPTNKSWRTISRLLSNSKVVPQEQADNSNENELQRLDAILFCTSDKQESIQLLKKKMVALEATLEGINSHLNLVSKRLIATRASLLNMVSFY</sequence>
<dbReference type="EMBL" id="JARYMX010000002">
    <property type="protein sequence ID" value="KAJ9561730.1"/>
    <property type="molecule type" value="Genomic_DNA"/>
</dbReference>
<dbReference type="Pfam" id="PF03087">
    <property type="entry name" value="BPS1"/>
    <property type="match status" value="1"/>
</dbReference>
<dbReference type="AlphaFoldDB" id="A0AA38TVI5"/>
<evidence type="ECO:0008006" key="4">
    <source>
        <dbReference type="Google" id="ProtNLM"/>
    </source>
</evidence>
<dbReference type="GO" id="GO:0048364">
    <property type="term" value="P:root development"/>
    <property type="evidence" value="ECO:0007669"/>
    <property type="project" value="InterPro"/>
</dbReference>
<evidence type="ECO:0000313" key="2">
    <source>
        <dbReference type="EMBL" id="KAJ9561730.1"/>
    </source>
</evidence>
<evidence type="ECO:0000313" key="3">
    <source>
        <dbReference type="Proteomes" id="UP001172457"/>
    </source>
</evidence>